<proteinExistence type="predicted"/>
<evidence type="ECO:0000313" key="1">
    <source>
        <dbReference type="EMBL" id="OMO62656.1"/>
    </source>
</evidence>
<keyword evidence="2" id="KW-1185">Reference proteome</keyword>
<evidence type="ECO:0000313" key="2">
    <source>
        <dbReference type="Proteomes" id="UP000188268"/>
    </source>
</evidence>
<gene>
    <name evidence="1" type="ORF">CCACVL1_22706</name>
</gene>
<comment type="caution">
    <text evidence="1">The sequence shown here is derived from an EMBL/GenBank/DDBJ whole genome shotgun (WGS) entry which is preliminary data.</text>
</comment>
<accession>A0A1R3GXB5</accession>
<name>A0A1R3GXB5_COCAP</name>
<dbReference type="Gramene" id="OMO62656">
    <property type="protein sequence ID" value="OMO62656"/>
    <property type="gene ID" value="CCACVL1_22706"/>
</dbReference>
<dbReference type="AlphaFoldDB" id="A0A1R3GXB5"/>
<dbReference type="EMBL" id="AWWV01013201">
    <property type="protein sequence ID" value="OMO62656.1"/>
    <property type="molecule type" value="Genomic_DNA"/>
</dbReference>
<protein>
    <submittedName>
        <fullName evidence="1">Uncharacterized protein</fullName>
    </submittedName>
</protein>
<reference evidence="1 2" key="1">
    <citation type="submission" date="2013-09" db="EMBL/GenBank/DDBJ databases">
        <title>Corchorus capsularis genome sequencing.</title>
        <authorList>
            <person name="Alam M."/>
            <person name="Haque M.S."/>
            <person name="Islam M.S."/>
            <person name="Emdad E.M."/>
            <person name="Islam M.M."/>
            <person name="Ahmed B."/>
            <person name="Halim A."/>
            <person name="Hossen Q.M.M."/>
            <person name="Hossain M.Z."/>
            <person name="Ahmed R."/>
            <person name="Khan M.M."/>
            <person name="Islam R."/>
            <person name="Rashid M.M."/>
            <person name="Khan S.A."/>
            <person name="Rahman M.S."/>
            <person name="Alam M."/>
        </authorList>
    </citation>
    <scope>NUCLEOTIDE SEQUENCE [LARGE SCALE GENOMIC DNA]</scope>
    <source>
        <strain evidence="2">cv. CVL-1</strain>
        <tissue evidence="1">Whole seedling</tissue>
    </source>
</reference>
<sequence>MASSHSKVEGNMANSHIKIERNWWANRVSTATLKSEHHQVAKGPSPPFI</sequence>
<organism evidence="1 2">
    <name type="scientific">Corchorus capsularis</name>
    <name type="common">Jute</name>
    <dbReference type="NCBI Taxonomy" id="210143"/>
    <lineage>
        <taxon>Eukaryota</taxon>
        <taxon>Viridiplantae</taxon>
        <taxon>Streptophyta</taxon>
        <taxon>Embryophyta</taxon>
        <taxon>Tracheophyta</taxon>
        <taxon>Spermatophyta</taxon>
        <taxon>Magnoliopsida</taxon>
        <taxon>eudicotyledons</taxon>
        <taxon>Gunneridae</taxon>
        <taxon>Pentapetalae</taxon>
        <taxon>rosids</taxon>
        <taxon>malvids</taxon>
        <taxon>Malvales</taxon>
        <taxon>Malvaceae</taxon>
        <taxon>Grewioideae</taxon>
        <taxon>Apeibeae</taxon>
        <taxon>Corchorus</taxon>
    </lineage>
</organism>
<dbReference type="Proteomes" id="UP000188268">
    <property type="component" value="Unassembled WGS sequence"/>
</dbReference>